<keyword evidence="8" id="KW-1185">Reference proteome</keyword>
<accession>A0A9W9F8C3</accession>
<reference evidence="7" key="2">
    <citation type="journal article" date="2023" name="IMA Fungus">
        <title>Comparative genomic study of the Penicillium genus elucidates a diverse pangenome and 15 lateral gene transfer events.</title>
        <authorList>
            <person name="Petersen C."/>
            <person name="Sorensen T."/>
            <person name="Nielsen M.R."/>
            <person name="Sondergaard T.E."/>
            <person name="Sorensen J.L."/>
            <person name="Fitzpatrick D.A."/>
            <person name="Frisvad J.C."/>
            <person name="Nielsen K.L."/>
        </authorList>
    </citation>
    <scope>NUCLEOTIDE SEQUENCE</scope>
    <source>
        <strain evidence="7">IBT 34128</strain>
    </source>
</reference>
<feature type="compositionally biased region" description="Basic and acidic residues" evidence="5">
    <location>
        <begin position="77"/>
        <end position="107"/>
    </location>
</feature>
<evidence type="ECO:0000256" key="4">
    <source>
        <dbReference type="ARBA" id="ARBA00023242"/>
    </source>
</evidence>
<dbReference type="InterPro" id="IPR001138">
    <property type="entry name" value="Zn2Cys6_DnaBD"/>
</dbReference>
<dbReference type="AlphaFoldDB" id="A0A9W9F8C3"/>
<reference evidence="7" key="1">
    <citation type="submission" date="2022-11" db="EMBL/GenBank/DDBJ databases">
        <authorList>
            <person name="Petersen C."/>
        </authorList>
    </citation>
    <scope>NUCLEOTIDE SEQUENCE</scope>
    <source>
        <strain evidence="7">IBT 34128</strain>
    </source>
</reference>
<dbReference type="GO" id="GO:0003677">
    <property type="term" value="F:DNA binding"/>
    <property type="evidence" value="ECO:0007669"/>
    <property type="project" value="UniProtKB-KW"/>
</dbReference>
<evidence type="ECO:0000313" key="7">
    <source>
        <dbReference type="EMBL" id="KAJ5095510.1"/>
    </source>
</evidence>
<dbReference type="GO" id="GO:0001228">
    <property type="term" value="F:DNA-binding transcription activator activity, RNA polymerase II-specific"/>
    <property type="evidence" value="ECO:0007669"/>
    <property type="project" value="TreeGrafter"/>
</dbReference>
<evidence type="ECO:0000256" key="5">
    <source>
        <dbReference type="SAM" id="MobiDB-lite"/>
    </source>
</evidence>
<feature type="domain" description="Zn(2)-C6 fungal-type" evidence="6">
    <location>
        <begin position="27"/>
        <end position="57"/>
    </location>
</feature>
<sequence>METHPASEPAGRRKAPARRSHKKSRTGCEQCKVRRVKCDETRPECSNCTYRDLHCTYAKIAKDPAPDSPAAPAVPDDSLHQGFPDKKQPQGPEAHDRNELPERSIEATEQKYSIRDLELMHRFSVDTYKYLCGDQTDMQEWQTHIPQYAYKYEFLMHGILALAALHTTAITADPDKALPYLDSALHYNHLSFGPFRHALSHLTPQNCDAVYAYSAIITALNIALPLLNARLRGEHLTMIENMVTAFELVQGAGNISRISASWLQASIFSKSSVWEMQNAELDPQTVGALEQLDRLNHSVTTADPEELSTNHETIEILRSFFSKFAHSPHPAPILAWLFYVKKDFVDRLRMRRPFQLLVLMHWGVLLHELGHHFWWAEGSGKALVAELLSVLEVEVPEWERALEWPQYKVGC</sequence>
<feature type="compositionally biased region" description="Basic residues" evidence="5">
    <location>
        <begin position="12"/>
        <end position="25"/>
    </location>
</feature>
<comment type="caution">
    <text evidence="7">The sequence shown here is derived from an EMBL/GenBank/DDBJ whole genome shotgun (WGS) entry which is preliminary data.</text>
</comment>
<evidence type="ECO:0000313" key="8">
    <source>
        <dbReference type="Proteomes" id="UP001141434"/>
    </source>
</evidence>
<keyword evidence="4" id="KW-0539">Nucleus</keyword>
<dbReference type="GeneID" id="81394616"/>
<evidence type="ECO:0000256" key="2">
    <source>
        <dbReference type="ARBA" id="ARBA00023125"/>
    </source>
</evidence>
<dbReference type="InterPro" id="IPR036864">
    <property type="entry name" value="Zn2-C6_fun-type_DNA-bd_sf"/>
</dbReference>
<proteinExistence type="predicted"/>
<evidence type="ECO:0000256" key="1">
    <source>
        <dbReference type="ARBA" id="ARBA00023015"/>
    </source>
</evidence>
<dbReference type="SUPFAM" id="SSF57701">
    <property type="entry name" value="Zn2/Cys6 DNA-binding domain"/>
    <property type="match status" value="1"/>
</dbReference>
<keyword evidence="3" id="KW-0804">Transcription</keyword>
<dbReference type="Proteomes" id="UP001141434">
    <property type="component" value="Unassembled WGS sequence"/>
</dbReference>
<dbReference type="OrthoDB" id="5295362at2759"/>
<dbReference type="SMART" id="SM00066">
    <property type="entry name" value="GAL4"/>
    <property type="match status" value="1"/>
</dbReference>
<dbReference type="PANTHER" id="PTHR47784:SF10">
    <property type="entry name" value="TRANSCRIPTION FACTOR, PUTATIVE (AFU_ORTHOLOGUE AFUA_6G14150)-RELATED"/>
    <property type="match status" value="1"/>
</dbReference>
<dbReference type="PROSITE" id="PS00463">
    <property type="entry name" value="ZN2_CY6_FUNGAL_1"/>
    <property type="match status" value="1"/>
</dbReference>
<keyword evidence="2" id="KW-0238">DNA-binding</keyword>
<dbReference type="RefSeq" id="XP_056511061.1">
    <property type="nucleotide sequence ID" value="XM_056655448.1"/>
</dbReference>
<dbReference type="Gene3D" id="4.10.240.10">
    <property type="entry name" value="Zn(2)-C6 fungal-type DNA-binding domain"/>
    <property type="match status" value="1"/>
</dbReference>
<dbReference type="PANTHER" id="PTHR47784">
    <property type="entry name" value="STEROL UPTAKE CONTROL PROTEIN 2"/>
    <property type="match status" value="1"/>
</dbReference>
<dbReference type="Pfam" id="PF00172">
    <property type="entry name" value="Zn_clus"/>
    <property type="match status" value="1"/>
</dbReference>
<evidence type="ECO:0000256" key="3">
    <source>
        <dbReference type="ARBA" id="ARBA00023163"/>
    </source>
</evidence>
<feature type="region of interest" description="Disordered" evidence="5">
    <location>
        <begin position="1"/>
        <end position="28"/>
    </location>
</feature>
<evidence type="ECO:0000259" key="6">
    <source>
        <dbReference type="PROSITE" id="PS50048"/>
    </source>
</evidence>
<feature type="region of interest" description="Disordered" evidence="5">
    <location>
        <begin position="64"/>
        <end position="107"/>
    </location>
</feature>
<protein>
    <recommendedName>
        <fullName evidence="6">Zn(2)-C6 fungal-type domain-containing protein</fullName>
    </recommendedName>
</protein>
<dbReference type="PROSITE" id="PS50048">
    <property type="entry name" value="ZN2_CY6_FUNGAL_2"/>
    <property type="match status" value="1"/>
</dbReference>
<dbReference type="GO" id="GO:0008270">
    <property type="term" value="F:zinc ion binding"/>
    <property type="evidence" value="ECO:0007669"/>
    <property type="project" value="InterPro"/>
</dbReference>
<dbReference type="CDD" id="cd00067">
    <property type="entry name" value="GAL4"/>
    <property type="match status" value="1"/>
</dbReference>
<gene>
    <name evidence="7" type="ORF">NUU61_004866</name>
</gene>
<dbReference type="EMBL" id="JAPMSZ010000007">
    <property type="protein sequence ID" value="KAJ5095510.1"/>
    <property type="molecule type" value="Genomic_DNA"/>
</dbReference>
<name>A0A9W9F8C3_9EURO</name>
<organism evidence="7 8">
    <name type="scientific">Penicillium alfredii</name>
    <dbReference type="NCBI Taxonomy" id="1506179"/>
    <lineage>
        <taxon>Eukaryota</taxon>
        <taxon>Fungi</taxon>
        <taxon>Dikarya</taxon>
        <taxon>Ascomycota</taxon>
        <taxon>Pezizomycotina</taxon>
        <taxon>Eurotiomycetes</taxon>
        <taxon>Eurotiomycetidae</taxon>
        <taxon>Eurotiales</taxon>
        <taxon>Aspergillaceae</taxon>
        <taxon>Penicillium</taxon>
    </lineage>
</organism>
<dbReference type="InterPro" id="IPR053157">
    <property type="entry name" value="Sterol_Uptake_Regulator"/>
</dbReference>
<keyword evidence="1" id="KW-0805">Transcription regulation</keyword>